<comment type="caution">
    <text evidence="3">The sequence shown here is derived from an EMBL/GenBank/DDBJ whole genome shotgun (WGS) entry which is preliminary data.</text>
</comment>
<dbReference type="InterPro" id="IPR011010">
    <property type="entry name" value="DNA_brk_join_enz"/>
</dbReference>
<feature type="domain" description="Tyr recombinase" evidence="2">
    <location>
        <begin position="102"/>
        <end position="284"/>
    </location>
</feature>
<dbReference type="InterPro" id="IPR013762">
    <property type="entry name" value="Integrase-like_cat_sf"/>
</dbReference>
<dbReference type="PANTHER" id="PTHR30349">
    <property type="entry name" value="PHAGE INTEGRASE-RELATED"/>
    <property type="match status" value="1"/>
</dbReference>
<gene>
    <name evidence="3" type="ORF">AWN73_16850</name>
</gene>
<dbReference type="GO" id="GO:0006310">
    <property type="term" value="P:DNA recombination"/>
    <property type="evidence" value="ECO:0007669"/>
    <property type="project" value="UniProtKB-KW"/>
</dbReference>
<sequence length="292" mass="33967">MEEILIAVKNKEIDEDSALDIMLEFIEKSKEIKVKNILKLLSKNLLSLENASKMINAMSNLSDSAHNNAQKSNYYEDDTNNFKLSSKKSISNVKELKTKQKRAARPLEKEEYDEIMELCKNGFEYYDNGKKRKFRPNEQLAMTFLLQANLGLRISDVLTLTPSTLKNDKLEIIEKKTGKLQYRDINKNLKSIIYEYALEHNIKADEYIIKLKRRGVHKQLSIITNYLKLTNISSHSFRKLYSMTVYNSTDGDIELLKELLNHSSIATTQKYIRRTQNEINKVSASIDFTYSW</sequence>
<dbReference type="AlphaFoldDB" id="A0A0A6PV79"/>
<dbReference type="RefSeq" id="WP_043665946.1">
    <property type="nucleotide sequence ID" value="NZ_JBBAXH010000104.1"/>
</dbReference>
<dbReference type="Proteomes" id="UP000238081">
    <property type="component" value="Unassembled WGS sequence"/>
</dbReference>
<keyword evidence="1" id="KW-0233">DNA recombination</keyword>
<evidence type="ECO:0000313" key="3">
    <source>
        <dbReference type="EMBL" id="PPV13229.1"/>
    </source>
</evidence>
<evidence type="ECO:0000313" key="4">
    <source>
        <dbReference type="Proteomes" id="UP000238081"/>
    </source>
</evidence>
<reference evidence="3 4" key="1">
    <citation type="submission" date="2016-01" db="EMBL/GenBank/DDBJ databases">
        <title>Characterization of the Clostridium difficile lineages that are prevalent in Hong Kong and China.</title>
        <authorList>
            <person name="Kwok J.S.-L."/>
            <person name="Lam W.-Y."/>
            <person name="Ip M."/>
            <person name="Chan T.-F."/>
            <person name="Hawkey P.M."/>
            <person name="Tsui S.K.-W."/>
        </authorList>
    </citation>
    <scope>NUCLEOTIDE SEQUENCE [LARGE SCALE GENOMIC DNA]</scope>
    <source>
        <strain evidence="3 4">300064</strain>
    </source>
</reference>
<dbReference type="GO" id="GO:0015074">
    <property type="term" value="P:DNA integration"/>
    <property type="evidence" value="ECO:0007669"/>
    <property type="project" value="InterPro"/>
</dbReference>
<evidence type="ECO:0000256" key="1">
    <source>
        <dbReference type="ARBA" id="ARBA00023172"/>
    </source>
</evidence>
<accession>A0A0A6PV79</accession>
<dbReference type="Pfam" id="PF00589">
    <property type="entry name" value="Phage_integrase"/>
    <property type="match status" value="1"/>
</dbReference>
<dbReference type="GO" id="GO:0003677">
    <property type="term" value="F:DNA binding"/>
    <property type="evidence" value="ECO:0007669"/>
    <property type="project" value="InterPro"/>
</dbReference>
<evidence type="ECO:0000259" key="2">
    <source>
        <dbReference type="PROSITE" id="PS51898"/>
    </source>
</evidence>
<dbReference type="InterPro" id="IPR050090">
    <property type="entry name" value="Tyrosine_recombinase_XerCD"/>
</dbReference>
<proteinExistence type="predicted"/>
<dbReference type="InterPro" id="IPR002104">
    <property type="entry name" value="Integrase_catalytic"/>
</dbReference>
<dbReference type="PANTHER" id="PTHR30349:SF82">
    <property type="entry name" value="INTEGRASE_RECOMBINASE YOEC-RELATED"/>
    <property type="match status" value="1"/>
</dbReference>
<protein>
    <submittedName>
        <fullName evidence="3">Integrase</fullName>
    </submittedName>
</protein>
<dbReference type="PROSITE" id="PS51898">
    <property type="entry name" value="TYR_RECOMBINASE"/>
    <property type="match status" value="1"/>
</dbReference>
<organism evidence="3 4">
    <name type="scientific">Clostridium butyricum</name>
    <dbReference type="NCBI Taxonomy" id="1492"/>
    <lineage>
        <taxon>Bacteria</taxon>
        <taxon>Bacillati</taxon>
        <taxon>Bacillota</taxon>
        <taxon>Clostridia</taxon>
        <taxon>Eubacteriales</taxon>
        <taxon>Clostridiaceae</taxon>
        <taxon>Clostridium</taxon>
    </lineage>
</organism>
<name>A0A0A6PV79_CLOBU</name>
<dbReference type="SUPFAM" id="SSF56349">
    <property type="entry name" value="DNA breaking-rejoining enzymes"/>
    <property type="match status" value="1"/>
</dbReference>
<dbReference type="Gene3D" id="1.10.443.10">
    <property type="entry name" value="Intergrase catalytic core"/>
    <property type="match status" value="1"/>
</dbReference>
<dbReference type="EMBL" id="LRDH01000124">
    <property type="protein sequence ID" value="PPV13229.1"/>
    <property type="molecule type" value="Genomic_DNA"/>
</dbReference>